<gene>
    <name evidence="2" type="ORF">B0J11DRAFT_20339</name>
</gene>
<dbReference type="EMBL" id="JAGMWT010000001">
    <property type="protein sequence ID" value="KAH7138584.1"/>
    <property type="molecule type" value="Genomic_DNA"/>
</dbReference>
<evidence type="ECO:0000256" key="1">
    <source>
        <dbReference type="SAM" id="MobiDB-lite"/>
    </source>
</evidence>
<name>A0A9P9EK57_9PLEO</name>
<accession>A0A9P9EK57</accession>
<keyword evidence="3" id="KW-1185">Reference proteome</keyword>
<evidence type="ECO:0000313" key="2">
    <source>
        <dbReference type="EMBL" id="KAH7138584.1"/>
    </source>
</evidence>
<comment type="caution">
    <text evidence="2">The sequence shown here is derived from an EMBL/GenBank/DDBJ whole genome shotgun (WGS) entry which is preliminary data.</text>
</comment>
<evidence type="ECO:0000313" key="3">
    <source>
        <dbReference type="Proteomes" id="UP000700596"/>
    </source>
</evidence>
<feature type="region of interest" description="Disordered" evidence="1">
    <location>
        <begin position="1"/>
        <end position="24"/>
    </location>
</feature>
<organism evidence="2 3">
    <name type="scientific">Dendryphion nanum</name>
    <dbReference type="NCBI Taxonomy" id="256645"/>
    <lineage>
        <taxon>Eukaryota</taxon>
        <taxon>Fungi</taxon>
        <taxon>Dikarya</taxon>
        <taxon>Ascomycota</taxon>
        <taxon>Pezizomycotina</taxon>
        <taxon>Dothideomycetes</taxon>
        <taxon>Pleosporomycetidae</taxon>
        <taxon>Pleosporales</taxon>
        <taxon>Torulaceae</taxon>
        <taxon>Dendryphion</taxon>
    </lineage>
</organism>
<proteinExistence type="predicted"/>
<reference evidence="2" key="1">
    <citation type="journal article" date="2021" name="Nat. Commun.">
        <title>Genetic determinants of endophytism in the Arabidopsis root mycobiome.</title>
        <authorList>
            <person name="Mesny F."/>
            <person name="Miyauchi S."/>
            <person name="Thiergart T."/>
            <person name="Pickel B."/>
            <person name="Atanasova L."/>
            <person name="Karlsson M."/>
            <person name="Huettel B."/>
            <person name="Barry K.W."/>
            <person name="Haridas S."/>
            <person name="Chen C."/>
            <person name="Bauer D."/>
            <person name="Andreopoulos W."/>
            <person name="Pangilinan J."/>
            <person name="LaButti K."/>
            <person name="Riley R."/>
            <person name="Lipzen A."/>
            <person name="Clum A."/>
            <person name="Drula E."/>
            <person name="Henrissat B."/>
            <person name="Kohler A."/>
            <person name="Grigoriev I.V."/>
            <person name="Martin F.M."/>
            <person name="Hacquard S."/>
        </authorList>
    </citation>
    <scope>NUCLEOTIDE SEQUENCE</scope>
    <source>
        <strain evidence="2">MPI-CAGE-CH-0243</strain>
    </source>
</reference>
<sequence>MGLKQTHHSLQPHSSHPPSPTHSARPCVGHKYLHTAIVFVASNLSLSSSLSLSVHLSSPALCTRPRPDVYACVYRVGVRVCVCRTWVLIKPPHLGIEPPSSVYGLHGLQAPFCTRSHLGSRRPPTTVAALLVAGLLLDCCWLLLLAAGCWLLLHACPTLELPAHPSSHPRLPSRAHSLTLASSRPLSPLLSSPLLPSSTL</sequence>
<dbReference type="Proteomes" id="UP000700596">
    <property type="component" value="Unassembled WGS sequence"/>
</dbReference>
<dbReference type="AlphaFoldDB" id="A0A9P9EK57"/>
<protein>
    <submittedName>
        <fullName evidence="2">Uncharacterized protein</fullName>
    </submittedName>
</protein>